<name>B9E679_CLOK1</name>
<evidence type="ECO:0000313" key="4">
    <source>
        <dbReference type="EMBL" id="BAH08004.1"/>
    </source>
</evidence>
<dbReference type="InterPro" id="IPR051534">
    <property type="entry name" value="CBASS_pafABC_assoc_protein"/>
</dbReference>
<dbReference type="Proteomes" id="UP000007969">
    <property type="component" value="Chromosome"/>
</dbReference>
<reference evidence="5" key="1">
    <citation type="submission" date="2005-09" db="EMBL/GenBank/DDBJ databases">
        <title>Complete genome sequence of Clostridium kluyveri and comparative genomics of Clostridia species.</title>
        <authorList>
            <person name="Inui M."/>
            <person name="Nonaka H."/>
            <person name="Shinoda Y."/>
            <person name="Ikenaga Y."/>
            <person name="Abe M."/>
            <person name="Naito K."/>
            <person name="Vertes A.A."/>
            <person name="Yukawa H."/>
        </authorList>
    </citation>
    <scope>NUCLEOTIDE SEQUENCE [LARGE SCALE GENOMIC DNA]</scope>
    <source>
        <strain evidence="5">NBRC 12016</strain>
    </source>
</reference>
<dbReference type="InterPro" id="IPR036388">
    <property type="entry name" value="WH-like_DNA-bd_sf"/>
</dbReference>
<dbReference type="HOGENOM" id="CLU_041141_4_1_9"/>
<feature type="domain" description="Helix-turn-helix type 11" evidence="1">
    <location>
        <begin position="17"/>
        <end position="67"/>
    </location>
</feature>
<evidence type="ECO:0000313" key="5">
    <source>
        <dbReference type="Proteomes" id="UP000007969"/>
    </source>
</evidence>
<feature type="domain" description="WCX" evidence="3">
    <location>
        <begin position="246"/>
        <end position="322"/>
    </location>
</feature>
<dbReference type="PANTHER" id="PTHR34580">
    <property type="match status" value="1"/>
</dbReference>
<dbReference type="KEGG" id="ckr:CKR_2953"/>
<feature type="domain" description="WYL" evidence="2">
    <location>
        <begin position="154"/>
        <end position="218"/>
    </location>
</feature>
<organism evidence="4 5">
    <name type="scientific">Clostridium kluyveri (strain NBRC 12016)</name>
    <dbReference type="NCBI Taxonomy" id="583346"/>
    <lineage>
        <taxon>Bacteria</taxon>
        <taxon>Bacillati</taxon>
        <taxon>Bacillota</taxon>
        <taxon>Clostridia</taxon>
        <taxon>Eubacteriales</taxon>
        <taxon>Clostridiaceae</taxon>
        <taxon>Clostridium</taxon>
    </lineage>
</organism>
<dbReference type="SUPFAM" id="SSF46785">
    <property type="entry name" value="Winged helix' DNA-binding domain"/>
    <property type="match status" value="1"/>
</dbReference>
<dbReference type="PROSITE" id="PS52050">
    <property type="entry name" value="WYL"/>
    <property type="match status" value="1"/>
</dbReference>
<dbReference type="EMBL" id="AP009049">
    <property type="protein sequence ID" value="BAH08004.1"/>
    <property type="molecule type" value="Genomic_DNA"/>
</dbReference>
<dbReference type="InterPro" id="IPR057727">
    <property type="entry name" value="WCX_dom"/>
</dbReference>
<gene>
    <name evidence="4" type="ordered locus">CKR_2953</name>
</gene>
<evidence type="ECO:0000259" key="1">
    <source>
        <dbReference type="Pfam" id="PF08279"/>
    </source>
</evidence>
<proteinExistence type="predicted"/>
<accession>B9E679</accession>
<dbReference type="AlphaFoldDB" id="B9E679"/>
<dbReference type="InterPro" id="IPR028349">
    <property type="entry name" value="PafC-like"/>
</dbReference>
<dbReference type="PANTHER" id="PTHR34580:SF8">
    <property type="entry name" value="WYL DOMAIN-CONTAINING PROTEIN"/>
    <property type="match status" value="1"/>
</dbReference>
<dbReference type="Gene3D" id="1.10.10.10">
    <property type="entry name" value="Winged helix-like DNA-binding domain superfamily/Winged helix DNA-binding domain"/>
    <property type="match status" value="1"/>
</dbReference>
<evidence type="ECO:0008006" key="6">
    <source>
        <dbReference type="Google" id="ProtNLM"/>
    </source>
</evidence>
<evidence type="ECO:0000259" key="3">
    <source>
        <dbReference type="Pfam" id="PF25583"/>
    </source>
</evidence>
<protein>
    <recommendedName>
        <fullName evidence="6">HTH deoR-type domain-containing protein</fullName>
    </recommendedName>
</protein>
<evidence type="ECO:0000259" key="2">
    <source>
        <dbReference type="Pfam" id="PF13280"/>
    </source>
</evidence>
<dbReference type="Pfam" id="PF25583">
    <property type="entry name" value="WCX"/>
    <property type="match status" value="1"/>
</dbReference>
<dbReference type="InterPro" id="IPR013196">
    <property type="entry name" value="HTH_11"/>
</dbReference>
<dbReference type="InterPro" id="IPR026881">
    <property type="entry name" value="WYL_dom"/>
</dbReference>
<dbReference type="Pfam" id="PF13280">
    <property type="entry name" value="WYL"/>
    <property type="match status" value="1"/>
</dbReference>
<dbReference type="PIRSF" id="PIRSF016838">
    <property type="entry name" value="PafC"/>
    <property type="match status" value="1"/>
</dbReference>
<dbReference type="Pfam" id="PF08279">
    <property type="entry name" value="HTH_11"/>
    <property type="match status" value="1"/>
</dbReference>
<dbReference type="InterPro" id="IPR036390">
    <property type="entry name" value="WH_DNA-bd_sf"/>
</dbReference>
<sequence>MIFTLEVKCMSKISNLLEMIIILQYKELTTASELSEMLKVDKKTIYRYINSLNKANIPVHTRKGRYGGFYIDKSFYMKSADLNEEELKALLMASQTFTEKIGFIYEKDLKSAVHKIKSLHINKNMNLDRIDNTGGFSIDSIGNVENLEHKIYEINFSMSRGRSLNINYFSINKNDLTMRKVDPYDLIFKEGAWHIIGYCHMKDNVENFQLNRIKSLKVSNNIYMRPRTFSLKDYLDNHWGLFVGDKIKIVIRFDKEIASFIQHTKWHANQIIDELQGGSILFSLYVDDIKDVKQWILGFGKNAEVIEPKVLRENIKLEVEELYKKYYNF</sequence>